<dbReference type="InterPro" id="IPR003594">
    <property type="entry name" value="HATPase_dom"/>
</dbReference>
<dbReference type="PANTHER" id="PTHR43304">
    <property type="entry name" value="PHYTOCHROME-LIKE PROTEIN CPH1"/>
    <property type="match status" value="1"/>
</dbReference>
<evidence type="ECO:0000256" key="6">
    <source>
        <dbReference type="SAM" id="Phobius"/>
    </source>
</evidence>
<comment type="catalytic activity">
    <reaction evidence="1">
        <text>ATP + protein L-histidine = ADP + protein N-phospho-L-histidine.</text>
        <dbReference type="EC" id="2.7.13.3"/>
    </reaction>
</comment>
<protein>
    <recommendedName>
        <fullName evidence="2">histidine kinase</fullName>
        <ecNumber evidence="2">2.7.13.3</ecNumber>
    </recommendedName>
</protein>
<dbReference type="GO" id="GO:0004673">
    <property type="term" value="F:protein histidine kinase activity"/>
    <property type="evidence" value="ECO:0007669"/>
    <property type="project" value="UniProtKB-EC"/>
</dbReference>
<evidence type="ECO:0000313" key="10">
    <source>
        <dbReference type="EMBL" id="QVV90371.1"/>
    </source>
</evidence>
<dbReference type="InterPro" id="IPR036890">
    <property type="entry name" value="HATPase_C_sf"/>
</dbReference>
<dbReference type="CDD" id="cd13708">
    <property type="entry name" value="PBP2_BvgS_like_1"/>
    <property type="match status" value="1"/>
</dbReference>
<keyword evidence="3" id="KW-0597">Phosphoprotein</keyword>
<keyword evidence="4" id="KW-0808">Transferase</keyword>
<dbReference type="CDD" id="cd00130">
    <property type="entry name" value="PAS"/>
    <property type="match status" value="2"/>
</dbReference>
<dbReference type="SMART" id="SM00387">
    <property type="entry name" value="HATPase_c"/>
    <property type="match status" value="1"/>
</dbReference>
<accession>A0A8E7B3F2</accession>
<dbReference type="PRINTS" id="PR00344">
    <property type="entry name" value="BCTRLSENSOR"/>
</dbReference>
<keyword evidence="5" id="KW-0418">Kinase</keyword>
<name>A0A8E7B3F2_9EURY</name>
<dbReference type="InterPro" id="IPR000700">
    <property type="entry name" value="PAS-assoc_C"/>
</dbReference>
<dbReference type="InterPro" id="IPR005467">
    <property type="entry name" value="His_kinase_dom"/>
</dbReference>
<sequence length="821" mass="93083">MGLLGISAFTGRKLYTLTLYFLITGLFIVSLVFAQTDGGEKQGSINTSSFQFGDPVQLTPEEKSYLSNLGNVTMCVDPDWEPYESISEDGNHVGIAADLIRLIAYRSGIDVKLVPTKDWDESLNVSKEGKCLILSFLTQTPARDEWLLFTEPYFSDPNVIITRAEHDFIPDPALLINHTIALPSGTSVEERVRQDYPHLTIITTGSSEADTFTLVEEKKADMTLRSLTMAAYTIRKEGLFNLKISGQIPNYTNHFRIGVSKDQPMLRDILNRGISTLTPQEVQQIVNRHISIEAQTGIDYNLIFQIIIVFSILTGIGFLYGFQQKRFNKSLAKREEQLVRLSEELHDQLEIIAKNDAALRVSEEKFRLLIENSIEGICVVQDGLLKFFNPIVPQLIGYSAEEIKTMPFTLFIHPEDVNFVSENYYNRIQGKTVESRYRFRVVCKDGTVKWIEMNSVLIHWEERPAIQSFFTDITDRIRAEEEVLENEVKFISIFQQTPDPILITSATSEIIEVNLGFESLFGFSNNELSGRKFQDTALSLSLSELSRECRLVLDGMVYRKEMTFLNKQNMPFVADVSISKIVIRSEPCYLIQIHDIDEIRRAHDAVAQVNHKLNILSSITRHDILNRIMVTSFYSGEIKNAISDEKLRKQLDLISKATEEIRSLIEFTREYQDLGATAPLWLAPDNVLKIPPIQGLLMNVTLTSELRGIEIYTDRMLEKVLYNLIENSVRHGKDMTHISLSCHQSNSDMIISYEDDGGGIALTEKEKVFEKGFGKNTGLGLFLIREILSITAIEIVENGEPGKGVRFEIRVPVGKWRISGA</sequence>
<evidence type="ECO:0000256" key="2">
    <source>
        <dbReference type="ARBA" id="ARBA00012438"/>
    </source>
</evidence>
<dbReference type="SMART" id="SM00091">
    <property type="entry name" value="PAS"/>
    <property type="match status" value="2"/>
</dbReference>
<dbReference type="SMART" id="SM00086">
    <property type="entry name" value="PAC"/>
    <property type="match status" value="1"/>
</dbReference>
<feature type="transmembrane region" description="Helical" evidence="6">
    <location>
        <begin position="14"/>
        <end position="34"/>
    </location>
</feature>
<dbReference type="SUPFAM" id="SSF55785">
    <property type="entry name" value="PYP-like sensor domain (PAS domain)"/>
    <property type="match status" value="2"/>
</dbReference>
<dbReference type="PANTHER" id="PTHR43304:SF1">
    <property type="entry name" value="PAC DOMAIN-CONTAINING PROTEIN"/>
    <property type="match status" value="1"/>
</dbReference>
<dbReference type="InterPro" id="IPR000014">
    <property type="entry name" value="PAS"/>
</dbReference>
<dbReference type="Pfam" id="PF13426">
    <property type="entry name" value="PAS_9"/>
    <property type="match status" value="1"/>
</dbReference>
<dbReference type="KEGG" id="mrtj:KHC33_07780"/>
<dbReference type="EC" id="2.7.13.3" evidence="2"/>
<dbReference type="Pfam" id="PF08447">
    <property type="entry name" value="PAS_3"/>
    <property type="match status" value="1"/>
</dbReference>
<dbReference type="PROSITE" id="PS50109">
    <property type="entry name" value="HIS_KIN"/>
    <property type="match status" value="1"/>
</dbReference>
<dbReference type="CDD" id="cd00075">
    <property type="entry name" value="HATPase"/>
    <property type="match status" value="1"/>
</dbReference>
<dbReference type="Pfam" id="PF00497">
    <property type="entry name" value="SBP_bac_3"/>
    <property type="match status" value="1"/>
</dbReference>
<reference evidence="10 11" key="1">
    <citation type="submission" date="2021-05" db="EMBL/GenBank/DDBJ databases">
        <title>A novel Methanospirillum isolate from a pyrite-forming mixed culture.</title>
        <authorList>
            <person name="Bunk B."/>
            <person name="Sproer C."/>
            <person name="Spring S."/>
            <person name="Pester M."/>
        </authorList>
    </citation>
    <scope>NUCLEOTIDE SEQUENCE [LARGE SCALE GENOMIC DNA]</scope>
    <source>
        <strain evidence="10 11">J.3.6.1-F.2.7.3</strain>
    </source>
</reference>
<evidence type="ECO:0000313" key="11">
    <source>
        <dbReference type="Proteomes" id="UP000680656"/>
    </source>
</evidence>
<organism evidence="10 11">
    <name type="scientific">Methanospirillum purgamenti</name>
    <dbReference type="NCBI Taxonomy" id="2834276"/>
    <lineage>
        <taxon>Archaea</taxon>
        <taxon>Methanobacteriati</taxon>
        <taxon>Methanobacteriota</taxon>
        <taxon>Stenosarchaea group</taxon>
        <taxon>Methanomicrobia</taxon>
        <taxon>Methanomicrobiales</taxon>
        <taxon>Methanospirillaceae</taxon>
        <taxon>Methanospirillum</taxon>
    </lineage>
</organism>
<dbReference type="InterPro" id="IPR001610">
    <property type="entry name" value="PAC"/>
</dbReference>
<keyword evidence="6" id="KW-1133">Transmembrane helix</keyword>
<dbReference type="SUPFAM" id="SSF53850">
    <property type="entry name" value="Periplasmic binding protein-like II"/>
    <property type="match status" value="1"/>
</dbReference>
<dbReference type="InterPro" id="IPR004358">
    <property type="entry name" value="Sig_transdc_His_kin-like_C"/>
</dbReference>
<evidence type="ECO:0000256" key="5">
    <source>
        <dbReference type="ARBA" id="ARBA00022777"/>
    </source>
</evidence>
<evidence type="ECO:0000259" key="7">
    <source>
        <dbReference type="PROSITE" id="PS50109"/>
    </source>
</evidence>
<dbReference type="SUPFAM" id="SSF55874">
    <property type="entry name" value="ATPase domain of HSP90 chaperone/DNA topoisomerase II/histidine kinase"/>
    <property type="match status" value="1"/>
</dbReference>
<feature type="domain" description="PAS" evidence="8">
    <location>
        <begin position="382"/>
        <end position="431"/>
    </location>
</feature>
<evidence type="ECO:0000256" key="1">
    <source>
        <dbReference type="ARBA" id="ARBA00000085"/>
    </source>
</evidence>
<feature type="domain" description="Histidine kinase" evidence="7">
    <location>
        <begin position="717"/>
        <end position="815"/>
    </location>
</feature>
<gene>
    <name evidence="10" type="ORF">KHC33_07780</name>
</gene>
<evidence type="ECO:0000259" key="8">
    <source>
        <dbReference type="PROSITE" id="PS50112"/>
    </source>
</evidence>
<dbReference type="RefSeq" id="WP_214421142.1">
    <property type="nucleotide sequence ID" value="NZ_CP075546.1"/>
</dbReference>
<dbReference type="InterPro" id="IPR013655">
    <property type="entry name" value="PAS_fold_3"/>
</dbReference>
<dbReference type="AlphaFoldDB" id="A0A8E7B3F2"/>
<keyword evidence="11" id="KW-1185">Reference proteome</keyword>
<dbReference type="InterPro" id="IPR001638">
    <property type="entry name" value="Solute-binding_3/MltF_N"/>
</dbReference>
<evidence type="ECO:0000256" key="3">
    <source>
        <dbReference type="ARBA" id="ARBA00022553"/>
    </source>
</evidence>
<evidence type="ECO:0000256" key="4">
    <source>
        <dbReference type="ARBA" id="ARBA00022679"/>
    </source>
</evidence>
<dbReference type="InterPro" id="IPR035965">
    <property type="entry name" value="PAS-like_dom_sf"/>
</dbReference>
<feature type="transmembrane region" description="Helical" evidence="6">
    <location>
        <begin position="302"/>
        <end position="322"/>
    </location>
</feature>
<feature type="domain" description="PAC" evidence="9">
    <location>
        <begin position="435"/>
        <end position="485"/>
    </location>
</feature>
<dbReference type="Proteomes" id="UP000680656">
    <property type="component" value="Chromosome"/>
</dbReference>
<keyword evidence="6" id="KW-0472">Membrane</keyword>
<dbReference type="Gene3D" id="3.30.450.20">
    <property type="entry name" value="PAS domain"/>
    <property type="match status" value="2"/>
</dbReference>
<dbReference type="PROSITE" id="PS50112">
    <property type="entry name" value="PAS"/>
    <property type="match status" value="2"/>
</dbReference>
<dbReference type="EMBL" id="CP075546">
    <property type="protein sequence ID" value="QVV90371.1"/>
    <property type="molecule type" value="Genomic_DNA"/>
</dbReference>
<dbReference type="GeneID" id="65097074"/>
<keyword evidence="6" id="KW-0812">Transmembrane</keyword>
<dbReference type="Pfam" id="PF02518">
    <property type="entry name" value="HATPase_c"/>
    <property type="match status" value="1"/>
</dbReference>
<proteinExistence type="predicted"/>
<dbReference type="Gene3D" id="3.40.190.10">
    <property type="entry name" value="Periplasmic binding protein-like II"/>
    <property type="match status" value="2"/>
</dbReference>
<dbReference type="Gene3D" id="3.30.565.10">
    <property type="entry name" value="Histidine kinase-like ATPase, C-terminal domain"/>
    <property type="match status" value="1"/>
</dbReference>
<dbReference type="InterPro" id="IPR052162">
    <property type="entry name" value="Sensor_kinase/Photoreceptor"/>
</dbReference>
<evidence type="ECO:0000259" key="9">
    <source>
        <dbReference type="PROSITE" id="PS50113"/>
    </source>
</evidence>
<dbReference type="NCBIfam" id="TIGR00229">
    <property type="entry name" value="sensory_box"/>
    <property type="match status" value="2"/>
</dbReference>
<dbReference type="SMART" id="SM00062">
    <property type="entry name" value="PBPb"/>
    <property type="match status" value="1"/>
</dbReference>
<feature type="domain" description="PAS" evidence="8">
    <location>
        <begin position="486"/>
        <end position="531"/>
    </location>
</feature>
<dbReference type="PROSITE" id="PS50113">
    <property type="entry name" value="PAC"/>
    <property type="match status" value="1"/>
</dbReference>